<dbReference type="SUPFAM" id="SSF49464">
    <property type="entry name" value="Carboxypeptidase regulatory domain-like"/>
    <property type="match status" value="1"/>
</dbReference>
<keyword evidence="3" id="KW-0813">Transport</keyword>
<dbReference type="Gene3D" id="2.60.40.1120">
    <property type="entry name" value="Carboxypeptidase-like, regulatory domain"/>
    <property type="match status" value="1"/>
</dbReference>
<dbReference type="AlphaFoldDB" id="A0A948TKV0"/>
<accession>A0A948TKV0</accession>
<comment type="similarity">
    <text evidence="2">Belongs to the TonB family.</text>
</comment>
<dbReference type="Pfam" id="PF03544">
    <property type="entry name" value="TonB_C"/>
    <property type="match status" value="1"/>
</dbReference>
<dbReference type="Proteomes" id="UP000784286">
    <property type="component" value="Unassembled WGS sequence"/>
</dbReference>
<reference evidence="13" key="1">
    <citation type="journal article" date="2021" name="PeerJ">
        <title>Extensive microbial diversity within the chicken gut microbiome revealed by metagenomics and culture.</title>
        <authorList>
            <person name="Gilroy R."/>
            <person name="Ravi A."/>
            <person name="Getino M."/>
            <person name="Pursley I."/>
            <person name="Horton D.L."/>
            <person name="Alikhan N.F."/>
            <person name="Baker D."/>
            <person name="Gharbi K."/>
            <person name="Hall N."/>
            <person name="Watson M."/>
            <person name="Adriaenssens E.M."/>
            <person name="Foster-Nyarko E."/>
            <person name="Jarju S."/>
            <person name="Secka A."/>
            <person name="Antonio M."/>
            <person name="Oren A."/>
            <person name="Chaudhuri R.R."/>
            <person name="La Ragione R."/>
            <person name="Hildebrand F."/>
            <person name="Pallen M.J."/>
        </authorList>
    </citation>
    <scope>NUCLEOTIDE SEQUENCE</scope>
    <source>
        <strain evidence="13">8470</strain>
    </source>
</reference>
<evidence type="ECO:0000256" key="1">
    <source>
        <dbReference type="ARBA" id="ARBA00004383"/>
    </source>
</evidence>
<dbReference type="PANTHER" id="PTHR33446">
    <property type="entry name" value="PROTEIN TONB-RELATED"/>
    <property type="match status" value="1"/>
</dbReference>
<feature type="signal peptide" evidence="11">
    <location>
        <begin position="1"/>
        <end position="17"/>
    </location>
</feature>
<keyword evidence="8" id="KW-1133">Transmembrane helix</keyword>
<dbReference type="SUPFAM" id="SSF74653">
    <property type="entry name" value="TolA/TonB C-terminal domain"/>
    <property type="match status" value="1"/>
</dbReference>
<evidence type="ECO:0000313" key="13">
    <source>
        <dbReference type="EMBL" id="MBU3855084.1"/>
    </source>
</evidence>
<evidence type="ECO:0000256" key="5">
    <source>
        <dbReference type="ARBA" id="ARBA00022519"/>
    </source>
</evidence>
<feature type="chain" id="PRO_5037706055" evidence="11">
    <location>
        <begin position="18"/>
        <end position="445"/>
    </location>
</feature>
<organism evidence="13 14">
    <name type="scientific">Candidatus Phocaeicola excrementipullorum</name>
    <dbReference type="NCBI Taxonomy" id="2838731"/>
    <lineage>
        <taxon>Bacteria</taxon>
        <taxon>Pseudomonadati</taxon>
        <taxon>Bacteroidota</taxon>
        <taxon>Bacteroidia</taxon>
        <taxon>Bacteroidales</taxon>
        <taxon>Bacteroidaceae</taxon>
        <taxon>Phocaeicola</taxon>
    </lineage>
</organism>
<keyword evidence="4" id="KW-1003">Cell membrane</keyword>
<dbReference type="GO" id="GO:0031992">
    <property type="term" value="F:energy transducer activity"/>
    <property type="evidence" value="ECO:0007669"/>
    <property type="project" value="TreeGrafter"/>
</dbReference>
<evidence type="ECO:0000313" key="14">
    <source>
        <dbReference type="Proteomes" id="UP000784286"/>
    </source>
</evidence>
<dbReference type="InterPro" id="IPR037682">
    <property type="entry name" value="TonB_C"/>
</dbReference>
<dbReference type="InterPro" id="IPR008969">
    <property type="entry name" value="CarboxyPept-like_regulatory"/>
</dbReference>
<dbReference type="EMBL" id="JAHLFJ010000005">
    <property type="protein sequence ID" value="MBU3855084.1"/>
    <property type="molecule type" value="Genomic_DNA"/>
</dbReference>
<keyword evidence="11" id="KW-0732">Signal</keyword>
<dbReference type="GO" id="GO:0055085">
    <property type="term" value="P:transmembrane transport"/>
    <property type="evidence" value="ECO:0007669"/>
    <property type="project" value="InterPro"/>
</dbReference>
<comment type="caution">
    <text evidence="13">The sequence shown here is derived from an EMBL/GenBank/DDBJ whole genome shotgun (WGS) entry which is preliminary data.</text>
</comment>
<keyword evidence="7" id="KW-0653">Protein transport</keyword>
<evidence type="ECO:0000256" key="9">
    <source>
        <dbReference type="ARBA" id="ARBA00023136"/>
    </source>
</evidence>
<evidence type="ECO:0000256" key="11">
    <source>
        <dbReference type="SAM" id="SignalP"/>
    </source>
</evidence>
<evidence type="ECO:0000256" key="2">
    <source>
        <dbReference type="ARBA" id="ARBA00006555"/>
    </source>
</evidence>
<feature type="region of interest" description="Disordered" evidence="10">
    <location>
        <begin position="421"/>
        <end position="445"/>
    </location>
</feature>
<dbReference type="PROSITE" id="PS52015">
    <property type="entry name" value="TONB_CTD"/>
    <property type="match status" value="1"/>
</dbReference>
<evidence type="ECO:0000256" key="7">
    <source>
        <dbReference type="ARBA" id="ARBA00022927"/>
    </source>
</evidence>
<evidence type="ECO:0000256" key="3">
    <source>
        <dbReference type="ARBA" id="ARBA00022448"/>
    </source>
</evidence>
<evidence type="ECO:0000256" key="10">
    <source>
        <dbReference type="SAM" id="MobiDB-lite"/>
    </source>
</evidence>
<name>A0A948TKV0_9BACT</name>
<dbReference type="NCBIfam" id="TIGR01352">
    <property type="entry name" value="tonB_Cterm"/>
    <property type="match status" value="1"/>
</dbReference>
<dbReference type="Gene3D" id="3.30.1150.10">
    <property type="match status" value="1"/>
</dbReference>
<comment type="subcellular location">
    <subcellularLocation>
        <location evidence="1">Cell inner membrane</location>
        <topology evidence="1">Single-pass membrane protein</topology>
        <orientation evidence="1">Periplasmic side</orientation>
    </subcellularLocation>
</comment>
<dbReference type="GO" id="GO:0098797">
    <property type="term" value="C:plasma membrane protein complex"/>
    <property type="evidence" value="ECO:0007669"/>
    <property type="project" value="TreeGrafter"/>
</dbReference>
<evidence type="ECO:0000256" key="8">
    <source>
        <dbReference type="ARBA" id="ARBA00022989"/>
    </source>
</evidence>
<proteinExistence type="inferred from homology"/>
<keyword evidence="5" id="KW-0997">Cell inner membrane</keyword>
<reference evidence="13" key="2">
    <citation type="submission" date="2021-04" db="EMBL/GenBank/DDBJ databases">
        <authorList>
            <person name="Gilroy R."/>
        </authorList>
    </citation>
    <scope>NUCLEOTIDE SEQUENCE</scope>
    <source>
        <strain evidence="13">8470</strain>
    </source>
</reference>
<dbReference type="InterPro" id="IPR006260">
    <property type="entry name" value="TonB/TolA_C"/>
</dbReference>
<sequence>MKHYIVTAFILAASVFAGNNYGRAHVAEEKKQTFRITVLNTDGSPQNGMILKISGYGTEYTSNEEGLFEFEHEINEKNIRTGNFYFPDDKQKSVKSLRLDKAATDTIIRINSQEDLIRYKQSGKTFQISGIVKNSGRPIANAEISIQGTGRRASTDANGEFVIEADYNHVVMIRAEKMENKYLDADVFLEHSEKPYTINMIRKGADRIYASVEQMPQYPGGMKQFFNYVRRKAHTTELAEKTQTEGTVMIQFVVEKDGSITSPHIVRSLKAELDTAALDAIIVMRDWIPAKDHGTTVRCKYSVPVPFKLPKPKEPEKKPVLPKDSLLADSIAADSTHTDSLGLFAPIAAGDSLKLDSLQKKLALAKDSLFTDSLNVHQKNDSLQTDSLKAVQQPAAEVKPKKRNAFVRFFRWLFGIKDKEAKPQADVPGPEMTEEKEIPAAESTE</sequence>
<evidence type="ECO:0000259" key="12">
    <source>
        <dbReference type="PROSITE" id="PS52015"/>
    </source>
</evidence>
<dbReference type="PANTHER" id="PTHR33446:SF2">
    <property type="entry name" value="PROTEIN TONB"/>
    <property type="match status" value="1"/>
</dbReference>
<gene>
    <name evidence="13" type="ORF">H9928_00735</name>
</gene>
<dbReference type="InterPro" id="IPR051045">
    <property type="entry name" value="TonB-dependent_transducer"/>
</dbReference>
<evidence type="ECO:0000256" key="4">
    <source>
        <dbReference type="ARBA" id="ARBA00022475"/>
    </source>
</evidence>
<protein>
    <submittedName>
        <fullName evidence="13">TonB family protein</fullName>
    </submittedName>
</protein>
<evidence type="ECO:0000256" key="6">
    <source>
        <dbReference type="ARBA" id="ARBA00022692"/>
    </source>
</evidence>
<dbReference type="GO" id="GO:0015031">
    <property type="term" value="P:protein transport"/>
    <property type="evidence" value="ECO:0007669"/>
    <property type="project" value="UniProtKB-KW"/>
</dbReference>
<keyword evidence="9" id="KW-0472">Membrane</keyword>
<feature type="domain" description="TonB C-terminal" evidence="12">
    <location>
        <begin position="220"/>
        <end position="316"/>
    </location>
</feature>
<keyword evidence="6" id="KW-0812">Transmembrane</keyword>